<dbReference type="Gene3D" id="3.10.450.50">
    <property type="match status" value="1"/>
</dbReference>
<proteinExistence type="predicted"/>
<evidence type="ECO:0000313" key="3">
    <source>
        <dbReference type="Proteomes" id="UP001432222"/>
    </source>
</evidence>
<organism evidence="2 3">
    <name type="scientific">Kitasatospora purpeofusca</name>
    <dbReference type="NCBI Taxonomy" id="67352"/>
    <lineage>
        <taxon>Bacteria</taxon>
        <taxon>Bacillati</taxon>
        <taxon>Actinomycetota</taxon>
        <taxon>Actinomycetes</taxon>
        <taxon>Kitasatosporales</taxon>
        <taxon>Streptomycetaceae</taxon>
        <taxon>Kitasatospora</taxon>
    </lineage>
</organism>
<keyword evidence="3" id="KW-1185">Reference proteome</keyword>
<dbReference type="RefSeq" id="WP_328952694.1">
    <property type="nucleotide sequence ID" value="NZ_CP108110.1"/>
</dbReference>
<accession>A0ABZ1TRJ9</accession>
<evidence type="ECO:0000259" key="1">
    <source>
        <dbReference type="Pfam" id="PF12680"/>
    </source>
</evidence>
<sequence length="164" mass="18204">MPEFDESERKAFVERWVAMWESPTAPADAMAYYTEDAVIEDKAFGHTYRGHRELHEYFARAGELFSGIRSVSAGVLVGRSHAVAHVRYGATIRQPFLCLPESSRGKSFSLYVMSQLEFAEDGRIVRSVDAYDRTTVLQQLGVLPATVLAPVEVRTPFSGTAPSA</sequence>
<dbReference type="InterPro" id="IPR032710">
    <property type="entry name" value="NTF2-like_dom_sf"/>
</dbReference>
<dbReference type="SUPFAM" id="SSF54427">
    <property type="entry name" value="NTF2-like"/>
    <property type="match status" value="1"/>
</dbReference>
<protein>
    <submittedName>
        <fullName evidence="2">Nuclear transport factor 2 family protein</fullName>
    </submittedName>
</protein>
<feature type="domain" description="SnoaL-like" evidence="1">
    <location>
        <begin position="13"/>
        <end position="126"/>
    </location>
</feature>
<dbReference type="Pfam" id="PF12680">
    <property type="entry name" value="SnoaL_2"/>
    <property type="match status" value="1"/>
</dbReference>
<dbReference type="EMBL" id="CP108110">
    <property type="protein sequence ID" value="WUQ81618.1"/>
    <property type="molecule type" value="Genomic_DNA"/>
</dbReference>
<name>A0ABZ1TRJ9_9ACTN</name>
<gene>
    <name evidence="2" type="ORF">OHA16_00750</name>
</gene>
<reference evidence="2" key="1">
    <citation type="submission" date="2022-10" db="EMBL/GenBank/DDBJ databases">
        <title>The complete genomes of actinobacterial strains from the NBC collection.</title>
        <authorList>
            <person name="Joergensen T.S."/>
            <person name="Alvarez Arevalo M."/>
            <person name="Sterndorff E.B."/>
            <person name="Faurdal D."/>
            <person name="Vuksanovic O."/>
            <person name="Mourched A.-S."/>
            <person name="Charusanti P."/>
            <person name="Shaw S."/>
            <person name="Blin K."/>
            <person name="Weber T."/>
        </authorList>
    </citation>
    <scope>NUCLEOTIDE SEQUENCE</scope>
    <source>
        <strain evidence="2">NBC_00222</strain>
    </source>
</reference>
<evidence type="ECO:0000313" key="2">
    <source>
        <dbReference type="EMBL" id="WUQ81618.1"/>
    </source>
</evidence>
<dbReference type="InterPro" id="IPR037401">
    <property type="entry name" value="SnoaL-like"/>
</dbReference>
<dbReference type="Proteomes" id="UP001432222">
    <property type="component" value="Chromosome"/>
</dbReference>